<dbReference type="EC" id="2.7.7.77" evidence="8"/>
<accession>A0A523QLQ1</accession>
<feature type="binding site" evidence="8">
    <location>
        <position position="18"/>
    </location>
    <ligand>
        <name>GTP</name>
        <dbReference type="ChEBI" id="CHEBI:37565"/>
    </ligand>
</feature>
<sequence>MIATILSGGNNRRMLRDKAFLQIGQKTIIEREIEVLSTLFSRIVVVTNAPENHAHLAAELVPDLVPGKGPLGGIYSGLIASKDEYSFVVGCDLPFLNAGLISHMIEAKNGYDAVIPKLSGFVEPLHAVYSRHCLMPIKRQLNRNELKIQSFFHEAKVRYIRESDIKRYDPKGIAFLNVNTEDDLKKARLVAEN</sequence>
<evidence type="ECO:0000259" key="9">
    <source>
        <dbReference type="Pfam" id="PF12804"/>
    </source>
</evidence>
<dbReference type="EMBL" id="SOKU01000055">
    <property type="protein sequence ID" value="TES86716.1"/>
    <property type="molecule type" value="Genomic_DNA"/>
</dbReference>
<dbReference type="Proteomes" id="UP000320781">
    <property type="component" value="Unassembled WGS sequence"/>
</dbReference>
<evidence type="ECO:0000256" key="2">
    <source>
        <dbReference type="ARBA" id="ARBA00022679"/>
    </source>
</evidence>
<dbReference type="PANTHER" id="PTHR19136">
    <property type="entry name" value="MOLYBDENUM COFACTOR GUANYLYLTRANSFERASE"/>
    <property type="match status" value="1"/>
</dbReference>
<keyword evidence="7 8" id="KW-0501">Molybdenum cofactor biosynthesis</keyword>
<keyword evidence="10" id="KW-0548">Nucleotidyltransferase</keyword>
<feature type="binding site" evidence="8">
    <location>
        <position position="92"/>
    </location>
    <ligand>
        <name>Mg(2+)</name>
        <dbReference type="ChEBI" id="CHEBI:18420"/>
    </ligand>
</feature>
<keyword evidence="4 8" id="KW-0547">Nucleotide-binding</keyword>
<comment type="catalytic activity">
    <reaction evidence="8">
        <text>Mo-molybdopterin + GTP + H(+) = Mo-molybdopterin guanine dinucleotide + diphosphate</text>
        <dbReference type="Rhea" id="RHEA:34243"/>
        <dbReference type="ChEBI" id="CHEBI:15378"/>
        <dbReference type="ChEBI" id="CHEBI:33019"/>
        <dbReference type="ChEBI" id="CHEBI:37565"/>
        <dbReference type="ChEBI" id="CHEBI:71302"/>
        <dbReference type="ChEBI" id="CHEBI:71310"/>
        <dbReference type="EC" id="2.7.7.77"/>
    </reaction>
</comment>
<comment type="similarity">
    <text evidence="8">Belongs to the MobA family.</text>
</comment>
<comment type="cofactor">
    <cofactor evidence="8">
        <name>Mg(2+)</name>
        <dbReference type="ChEBI" id="CHEBI:18420"/>
    </cofactor>
</comment>
<name>A0A523QLQ1_UNCAE</name>
<gene>
    <name evidence="8" type="primary">mobA</name>
    <name evidence="10" type="ORF">E3J95_01290</name>
</gene>
<dbReference type="PANTHER" id="PTHR19136:SF81">
    <property type="entry name" value="MOLYBDENUM COFACTOR GUANYLYLTRANSFERASE"/>
    <property type="match status" value="1"/>
</dbReference>
<dbReference type="GO" id="GO:0005737">
    <property type="term" value="C:cytoplasm"/>
    <property type="evidence" value="ECO:0007669"/>
    <property type="project" value="UniProtKB-SubCell"/>
</dbReference>
<reference evidence="10 11" key="1">
    <citation type="submission" date="2019-03" db="EMBL/GenBank/DDBJ databases">
        <title>Metabolic potential of uncultured bacteria and archaea associated with petroleum seepage in deep-sea sediments.</title>
        <authorList>
            <person name="Dong X."/>
            <person name="Hubert C."/>
        </authorList>
    </citation>
    <scope>NUCLEOTIDE SEQUENCE [LARGE SCALE GENOMIC DNA]</scope>
    <source>
        <strain evidence="10">E44_bin92</strain>
    </source>
</reference>
<dbReference type="GO" id="GO:0046872">
    <property type="term" value="F:metal ion binding"/>
    <property type="evidence" value="ECO:0007669"/>
    <property type="project" value="UniProtKB-KW"/>
</dbReference>
<evidence type="ECO:0000256" key="6">
    <source>
        <dbReference type="ARBA" id="ARBA00023134"/>
    </source>
</evidence>
<keyword evidence="5 8" id="KW-0460">Magnesium</keyword>
<dbReference type="Gene3D" id="3.90.550.10">
    <property type="entry name" value="Spore Coat Polysaccharide Biosynthesis Protein SpsA, Chain A"/>
    <property type="match status" value="1"/>
</dbReference>
<feature type="binding site" evidence="8">
    <location>
        <position position="63"/>
    </location>
    <ligand>
        <name>GTP</name>
        <dbReference type="ChEBI" id="CHEBI:37565"/>
    </ligand>
</feature>
<evidence type="ECO:0000256" key="8">
    <source>
        <dbReference type="HAMAP-Rule" id="MF_00316"/>
    </source>
</evidence>
<keyword evidence="3 8" id="KW-0479">Metal-binding</keyword>
<dbReference type="CDD" id="cd02503">
    <property type="entry name" value="MobA"/>
    <property type="match status" value="1"/>
</dbReference>
<dbReference type="SUPFAM" id="SSF53448">
    <property type="entry name" value="Nucleotide-diphospho-sugar transferases"/>
    <property type="match status" value="1"/>
</dbReference>
<protein>
    <recommendedName>
        <fullName evidence="8">Probable molybdenum cofactor guanylyltransferase</fullName>
        <shortName evidence="8">MoCo guanylyltransferase</shortName>
        <ecNumber evidence="8">2.7.7.77</ecNumber>
    </recommendedName>
    <alternativeName>
        <fullName evidence="8">GTP:molybdopterin guanylyltransferase</fullName>
    </alternativeName>
    <alternativeName>
        <fullName evidence="8">Mo-MPT guanylyltransferase</fullName>
    </alternativeName>
    <alternativeName>
        <fullName evidence="8">Molybdopterin guanylyltransferase</fullName>
    </alternativeName>
    <alternativeName>
        <fullName evidence="8">Molybdopterin-guanine dinucleotide synthase</fullName>
        <shortName evidence="8">MGD synthase</shortName>
    </alternativeName>
</protein>
<evidence type="ECO:0000256" key="3">
    <source>
        <dbReference type="ARBA" id="ARBA00022723"/>
    </source>
</evidence>
<keyword evidence="1 8" id="KW-0963">Cytoplasm</keyword>
<dbReference type="InterPro" id="IPR013482">
    <property type="entry name" value="Molybde_CF_guanTrfase"/>
</dbReference>
<comment type="function">
    <text evidence="8">Transfers a GMP moiety from GTP to Mo-molybdopterin (Mo-MPT) cofactor (Moco or molybdenum cofactor) to form Mo-molybdopterin guanine dinucleotide (Mo-MGD) cofactor.</text>
</comment>
<evidence type="ECO:0000256" key="7">
    <source>
        <dbReference type="ARBA" id="ARBA00023150"/>
    </source>
</evidence>
<dbReference type="GO" id="GO:0005525">
    <property type="term" value="F:GTP binding"/>
    <property type="evidence" value="ECO:0007669"/>
    <property type="project" value="UniProtKB-UniRule"/>
</dbReference>
<keyword evidence="2 8" id="KW-0808">Transferase</keyword>
<dbReference type="InterPro" id="IPR029044">
    <property type="entry name" value="Nucleotide-diphossugar_trans"/>
</dbReference>
<comment type="subcellular location">
    <subcellularLocation>
        <location evidence="8">Cytoplasm</location>
    </subcellularLocation>
</comment>
<evidence type="ECO:0000256" key="1">
    <source>
        <dbReference type="ARBA" id="ARBA00022490"/>
    </source>
</evidence>
<feature type="domain" description="MobA-like NTP transferase" evidence="9">
    <location>
        <begin position="3"/>
        <end position="144"/>
    </location>
</feature>
<organism evidence="10 11">
    <name type="scientific">Aerophobetes bacterium</name>
    <dbReference type="NCBI Taxonomy" id="2030807"/>
    <lineage>
        <taxon>Bacteria</taxon>
        <taxon>Candidatus Aerophobota</taxon>
    </lineage>
</organism>
<dbReference type="HAMAP" id="MF_00316">
    <property type="entry name" value="MobA"/>
    <property type="match status" value="1"/>
</dbReference>
<evidence type="ECO:0000313" key="11">
    <source>
        <dbReference type="Proteomes" id="UP000320781"/>
    </source>
</evidence>
<comment type="caution">
    <text evidence="10">The sequence shown here is derived from an EMBL/GenBank/DDBJ whole genome shotgun (WGS) entry which is preliminary data.</text>
</comment>
<comment type="domain">
    <text evidence="8">The N-terminal domain determines nucleotide recognition and specific binding, while the C-terminal domain determines the specific binding to the target protein.</text>
</comment>
<dbReference type="AlphaFoldDB" id="A0A523QLQ1"/>
<evidence type="ECO:0000313" key="10">
    <source>
        <dbReference type="EMBL" id="TES86716.1"/>
    </source>
</evidence>
<dbReference type="Pfam" id="PF12804">
    <property type="entry name" value="NTP_transf_3"/>
    <property type="match status" value="1"/>
</dbReference>
<feature type="binding site" evidence="8">
    <location>
        <begin position="6"/>
        <end position="8"/>
    </location>
    <ligand>
        <name>GTP</name>
        <dbReference type="ChEBI" id="CHEBI:37565"/>
    </ligand>
</feature>
<proteinExistence type="inferred from homology"/>
<dbReference type="GO" id="GO:0006777">
    <property type="term" value="P:Mo-molybdopterin cofactor biosynthetic process"/>
    <property type="evidence" value="ECO:0007669"/>
    <property type="project" value="UniProtKB-KW"/>
</dbReference>
<comment type="caution">
    <text evidence="8">Lacks conserved residue(s) required for the propagation of feature annotation.</text>
</comment>
<keyword evidence="6 8" id="KW-0342">GTP-binding</keyword>
<feature type="binding site" evidence="8">
    <location>
        <position position="92"/>
    </location>
    <ligand>
        <name>GTP</name>
        <dbReference type="ChEBI" id="CHEBI:37565"/>
    </ligand>
</feature>
<evidence type="ECO:0000256" key="5">
    <source>
        <dbReference type="ARBA" id="ARBA00022842"/>
    </source>
</evidence>
<dbReference type="InterPro" id="IPR025877">
    <property type="entry name" value="MobA-like_NTP_Trfase"/>
</dbReference>
<dbReference type="GO" id="GO:0061603">
    <property type="term" value="F:molybdenum cofactor guanylyltransferase activity"/>
    <property type="evidence" value="ECO:0007669"/>
    <property type="project" value="UniProtKB-EC"/>
</dbReference>
<evidence type="ECO:0000256" key="4">
    <source>
        <dbReference type="ARBA" id="ARBA00022741"/>
    </source>
</evidence>